<dbReference type="Pfam" id="PF13177">
    <property type="entry name" value="DNA_pol3_delta2"/>
    <property type="match status" value="1"/>
</dbReference>
<dbReference type="GO" id="GO:0016787">
    <property type="term" value="F:hydrolase activity"/>
    <property type="evidence" value="ECO:0007669"/>
    <property type="project" value="UniProtKB-KW"/>
</dbReference>
<gene>
    <name evidence="22" type="ORF">RDB_LOCUS171991</name>
</gene>
<dbReference type="GO" id="GO:0000781">
    <property type="term" value="C:chromosome, telomeric region"/>
    <property type="evidence" value="ECO:0007669"/>
    <property type="project" value="UniProtKB-SubCell"/>
</dbReference>
<dbReference type="InterPro" id="IPR006164">
    <property type="entry name" value="DNA_bd_Ku70/Ku80"/>
</dbReference>
<evidence type="ECO:0000256" key="11">
    <source>
        <dbReference type="ARBA" id="ARBA00022801"/>
    </source>
</evidence>
<evidence type="ECO:0000259" key="21">
    <source>
        <dbReference type="PROSITE" id="PS50800"/>
    </source>
</evidence>
<dbReference type="GO" id="GO:0000723">
    <property type="term" value="P:telomere maintenance"/>
    <property type="evidence" value="ECO:0007669"/>
    <property type="project" value="InterPro"/>
</dbReference>
<dbReference type="CDD" id="cd00788">
    <property type="entry name" value="KU70"/>
    <property type="match status" value="1"/>
</dbReference>
<dbReference type="InterPro" id="IPR036465">
    <property type="entry name" value="vWFA_dom_sf"/>
</dbReference>
<comment type="similarity">
    <text evidence="4">Belongs to the activator 1 small subunits family.</text>
</comment>
<dbReference type="SUPFAM" id="SSF53300">
    <property type="entry name" value="vWA-like"/>
    <property type="match status" value="1"/>
</dbReference>
<dbReference type="Gene3D" id="3.40.50.300">
    <property type="entry name" value="P-loop containing nucleotide triphosphate hydrolases"/>
    <property type="match status" value="1"/>
</dbReference>
<dbReference type="SUPFAM" id="SSF68906">
    <property type="entry name" value="SAP domain"/>
    <property type="match status" value="1"/>
</dbReference>
<accession>A0A8H3GRI0</accession>
<dbReference type="SMART" id="SM00559">
    <property type="entry name" value="Ku78"/>
    <property type="match status" value="1"/>
</dbReference>
<evidence type="ECO:0000256" key="15">
    <source>
        <dbReference type="ARBA" id="ARBA00023125"/>
    </source>
</evidence>
<dbReference type="EC" id="3.6.4.12" evidence="5"/>
<dbReference type="EMBL" id="CAJMWW010000359">
    <property type="protein sequence ID" value="CAE6468950.1"/>
    <property type="molecule type" value="Genomic_DNA"/>
</dbReference>
<dbReference type="Pfam" id="PF02037">
    <property type="entry name" value="SAP"/>
    <property type="match status" value="1"/>
</dbReference>
<protein>
    <recommendedName>
        <fullName evidence="6">ATP-dependent DNA helicase II subunit 1</fullName>
        <ecNumber evidence="5">3.6.4.12</ecNumber>
    </recommendedName>
    <alternativeName>
        <fullName evidence="19">ATP-dependent DNA helicase II subunit Ku70</fullName>
    </alternativeName>
    <alternativeName>
        <fullName evidence="20">Replication factor C subunit 5</fullName>
    </alternativeName>
</protein>
<keyword evidence="11" id="KW-0378">Hydrolase</keyword>
<dbReference type="PANTHER" id="PTHR12604:SF2">
    <property type="entry name" value="X-RAY REPAIR CROSS-COMPLEMENTING PROTEIN 6"/>
    <property type="match status" value="1"/>
</dbReference>
<organism evidence="22 23">
    <name type="scientific">Rhizoctonia solani</name>
    <dbReference type="NCBI Taxonomy" id="456999"/>
    <lineage>
        <taxon>Eukaryota</taxon>
        <taxon>Fungi</taxon>
        <taxon>Dikarya</taxon>
        <taxon>Basidiomycota</taxon>
        <taxon>Agaricomycotina</taxon>
        <taxon>Agaricomycetes</taxon>
        <taxon>Cantharellales</taxon>
        <taxon>Ceratobasidiaceae</taxon>
        <taxon>Rhizoctonia</taxon>
    </lineage>
</organism>
<dbReference type="GO" id="GO:0005524">
    <property type="term" value="F:ATP binding"/>
    <property type="evidence" value="ECO:0007669"/>
    <property type="project" value="UniProtKB-KW"/>
</dbReference>
<dbReference type="GO" id="GO:0006303">
    <property type="term" value="P:double-strand break repair via nonhomologous end joining"/>
    <property type="evidence" value="ECO:0007669"/>
    <property type="project" value="InterPro"/>
</dbReference>
<dbReference type="CDD" id="cd00009">
    <property type="entry name" value="AAA"/>
    <property type="match status" value="1"/>
</dbReference>
<dbReference type="Gene3D" id="2.40.290.10">
    <property type="match status" value="1"/>
</dbReference>
<dbReference type="AlphaFoldDB" id="A0A8H3GRI0"/>
<evidence type="ECO:0000256" key="2">
    <source>
        <dbReference type="ARBA" id="ARBA00004574"/>
    </source>
</evidence>
<evidence type="ECO:0000256" key="1">
    <source>
        <dbReference type="ARBA" id="ARBA00004123"/>
    </source>
</evidence>
<name>A0A8H3GRI0_9AGAM</name>
<dbReference type="NCBIfam" id="TIGR00578">
    <property type="entry name" value="ku70"/>
    <property type="match status" value="1"/>
</dbReference>
<dbReference type="FunFam" id="3.40.50.300:FF:000136">
    <property type="entry name" value="Replication factor C subunit 5"/>
    <property type="match status" value="1"/>
</dbReference>
<dbReference type="Gene3D" id="1.10.1600.10">
    <property type="match status" value="1"/>
</dbReference>
<dbReference type="GO" id="GO:0003678">
    <property type="term" value="F:DNA helicase activity"/>
    <property type="evidence" value="ECO:0007669"/>
    <property type="project" value="UniProtKB-EC"/>
</dbReference>
<keyword evidence="9" id="KW-0547">Nucleotide-binding</keyword>
<evidence type="ECO:0000256" key="14">
    <source>
        <dbReference type="ARBA" id="ARBA00022895"/>
    </source>
</evidence>
<dbReference type="Gene3D" id="1.10.720.30">
    <property type="entry name" value="SAP domain"/>
    <property type="match status" value="1"/>
</dbReference>
<keyword evidence="8" id="KW-0235">DNA replication</keyword>
<evidence type="ECO:0000256" key="12">
    <source>
        <dbReference type="ARBA" id="ARBA00022806"/>
    </source>
</evidence>
<dbReference type="InterPro" id="IPR005160">
    <property type="entry name" value="Ku_C"/>
</dbReference>
<keyword evidence="18" id="KW-0539">Nucleus</keyword>
<comment type="subcellular location">
    <subcellularLocation>
        <location evidence="2">Chromosome</location>
        <location evidence="2">Telomere</location>
    </subcellularLocation>
    <subcellularLocation>
        <location evidence="1">Nucleus</location>
    </subcellularLocation>
</comment>
<dbReference type="Pfam" id="PF03730">
    <property type="entry name" value="Ku_C"/>
    <property type="match status" value="1"/>
</dbReference>
<dbReference type="InterPro" id="IPR027388">
    <property type="entry name" value="Ku70_bridge/pillars_dom_sf"/>
</dbReference>
<evidence type="ECO:0000313" key="22">
    <source>
        <dbReference type="EMBL" id="CAE6468950.1"/>
    </source>
</evidence>
<feature type="domain" description="SAP" evidence="21">
    <location>
        <begin position="611"/>
        <end position="645"/>
    </location>
</feature>
<evidence type="ECO:0000256" key="19">
    <source>
        <dbReference type="ARBA" id="ARBA00031811"/>
    </source>
</evidence>
<dbReference type="GO" id="GO:0043564">
    <property type="term" value="C:Ku70:Ku80 complex"/>
    <property type="evidence" value="ECO:0007669"/>
    <property type="project" value="InterPro"/>
</dbReference>
<reference evidence="22" key="1">
    <citation type="submission" date="2021-01" db="EMBL/GenBank/DDBJ databases">
        <authorList>
            <person name="Kaushik A."/>
        </authorList>
    </citation>
    <scope>NUCLEOTIDE SEQUENCE</scope>
    <source>
        <strain evidence="22">AG3-T5</strain>
    </source>
</reference>
<dbReference type="GO" id="GO:0006271">
    <property type="term" value="P:DNA strand elongation involved in DNA replication"/>
    <property type="evidence" value="ECO:0007669"/>
    <property type="project" value="UniProtKB-ARBA"/>
</dbReference>
<dbReference type="InterPro" id="IPR006165">
    <property type="entry name" value="Ku70"/>
</dbReference>
<evidence type="ECO:0000256" key="10">
    <source>
        <dbReference type="ARBA" id="ARBA00022763"/>
    </source>
</evidence>
<keyword evidence="16" id="KW-0233">DNA recombination</keyword>
<evidence type="ECO:0000256" key="13">
    <source>
        <dbReference type="ARBA" id="ARBA00022840"/>
    </source>
</evidence>
<dbReference type="Pfam" id="PF02735">
    <property type="entry name" value="Ku"/>
    <property type="match status" value="1"/>
</dbReference>
<evidence type="ECO:0000256" key="16">
    <source>
        <dbReference type="ARBA" id="ARBA00023172"/>
    </source>
</evidence>
<dbReference type="Gene3D" id="3.40.50.410">
    <property type="entry name" value="von Willebrand factor, type A domain"/>
    <property type="match status" value="1"/>
</dbReference>
<keyword evidence="7" id="KW-0158">Chromosome</keyword>
<dbReference type="GO" id="GO:0006310">
    <property type="term" value="P:DNA recombination"/>
    <property type="evidence" value="ECO:0007669"/>
    <property type="project" value="UniProtKB-KW"/>
</dbReference>
<dbReference type="GO" id="GO:0003690">
    <property type="term" value="F:double-stranded DNA binding"/>
    <property type="evidence" value="ECO:0007669"/>
    <property type="project" value="TreeGrafter"/>
</dbReference>
<dbReference type="GO" id="GO:0042162">
    <property type="term" value="F:telomeric DNA binding"/>
    <property type="evidence" value="ECO:0007669"/>
    <property type="project" value="InterPro"/>
</dbReference>
<evidence type="ECO:0000256" key="4">
    <source>
        <dbReference type="ARBA" id="ARBA00005378"/>
    </source>
</evidence>
<dbReference type="InterPro" id="IPR016194">
    <property type="entry name" value="SPOC-like_C_dom_sf"/>
</dbReference>
<dbReference type="FunFam" id="1.10.8.60:FF:000030">
    <property type="entry name" value="replication factor C subunit 3"/>
    <property type="match status" value="1"/>
</dbReference>
<keyword evidence="15" id="KW-0238">DNA-binding</keyword>
<evidence type="ECO:0000256" key="8">
    <source>
        <dbReference type="ARBA" id="ARBA00022705"/>
    </source>
</evidence>
<comment type="caution">
    <text evidence="22">The sequence shown here is derived from an EMBL/GenBank/DDBJ whole genome shotgun (WGS) entry which is preliminary data.</text>
</comment>
<keyword evidence="13" id="KW-0067">ATP-binding</keyword>
<evidence type="ECO:0000256" key="5">
    <source>
        <dbReference type="ARBA" id="ARBA00012551"/>
    </source>
</evidence>
<dbReference type="Gene3D" id="1.10.8.60">
    <property type="match status" value="1"/>
</dbReference>
<keyword evidence="10" id="KW-0227">DNA damage</keyword>
<dbReference type="PROSITE" id="PS50800">
    <property type="entry name" value="SAP"/>
    <property type="match status" value="1"/>
</dbReference>
<evidence type="ECO:0000256" key="9">
    <source>
        <dbReference type="ARBA" id="ARBA00022741"/>
    </source>
</evidence>
<keyword evidence="14" id="KW-0779">Telomere</keyword>
<dbReference type="SUPFAM" id="SSF52540">
    <property type="entry name" value="P-loop containing nucleoside triphosphate hydrolases"/>
    <property type="match status" value="1"/>
</dbReference>
<dbReference type="InterPro" id="IPR027417">
    <property type="entry name" value="P-loop_NTPase"/>
</dbReference>
<evidence type="ECO:0000256" key="17">
    <source>
        <dbReference type="ARBA" id="ARBA00023204"/>
    </source>
</evidence>
<evidence type="ECO:0000313" key="23">
    <source>
        <dbReference type="Proteomes" id="UP000663841"/>
    </source>
</evidence>
<dbReference type="Pfam" id="PF22534">
    <property type="entry name" value="RFC_C"/>
    <property type="match status" value="1"/>
</dbReference>
<dbReference type="Gene3D" id="1.20.272.10">
    <property type="match status" value="1"/>
</dbReference>
<dbReference type="InterPro" id="IPR036361">
    <property type="entry name" value="SAP_dom_sf"/>
</dbReference>
<dbReference type="Gene3D" id="4.10.970.10">
    <property type="entry name" value="Ku70, bridge and pillars"/>
    <property type="match status" value="1"/>
</dbReference>
<dbReference type="InterPro" id="IPR003034">
    <property type="entry name" value="SAP_dom"/>
</dbReference>
<keyword evidence="12" id="KW-0347">Helicase</keyword>
<dbReference type="InterPro" id="IPR008921">
    <property type="entry name" value="DNA_pol3_clamp-load_cplx_C"/>
</dbReference>
<evidence type="ECO:0000256" key="20">
    <source>
        <dbReference type="ARBA" id="ARBA00070185"/>
    </source>
</evidence>
<dbReference type="InterPro" id="IPR005161">
    <property type="entry name" value="Ku_N"/>
</dbReference>
<proteinExistence type="inferred from homology"/>
<dbReference type="Pfam" id="PF03731">
    <property type="entry name" value="Ku_N"/>
    <property type="match status" value="1"/>
</dbReference>
<evidence type="ECO:0000256" key="6">
    <source>
        <dbReference type="ARBA" id="ARBA00021796"/>
    </source>
</evidence>
<dbReference type="GO" id="GO:0031391">
    <property type="term" value="C:Elg1 RFC-like complex"/>
    <property type="evidence" value="ECO:0007669"/>
    <property type="project" value="UniProtKB-ARBA"/>
</dbReference>
<dbReference type="SUPFAM" id="SSF100939">
    <property type="entry name" value="SPOC domain-like"/>
    <property type="match status" value="1"/>
</dbReference>
<dbReference type="InterPro" id="IPR003593">
    <property type="entry name" value="AAA+_ATPase"/>
</dbReference>
<dbReference type="Pfam" id="PF21960">
    <property type="entry name" value="RCF1-5-like_lid"/>
    <property type="match status" value="1"/>
</dbReference>
<evidence type="ECO:0000256" key="7">
    <source>
        <dbReference type="ARBA" id="ARBA00022454"/>
    </source>
</evidence>
<dbReference type="Proteomes" id="UP000663841">
    <property type="component" value="Unassembled WGS sequence"/>
</dbReference>
<evidence type="ECO:0000256" key="18">
    <source>
        <dbReference type="ARBA" id="ARBA00023242"/>
    </source>
</evidence>
<keyword evidence="17" id="KW-0234">DNA repair</keyword>
<dbReference type="SUPFAM" id="SSF48019">
    <property type="entry name" value="post-AAA+ oligomerization domain-like"/>
    <property type="match status" value="1"/>
</dbReference>
<dbReference type="GO" id="GO:0003684">
    <property type="term" value="F:damaged DNA binding"/>
    <property type="evidence" value="ECO:0007669"/>
    <property type="project" value="InterPro"/>
</dbReference>
<dbReference type="SMART" id="SM00382">
    <property type="entry name" value="AAA"/>
    <property type="match status" value="1"/>
</dbReference>
<comment type="similarity">
    <text evidence="3">Belongs to the ku70 family.</text>
</comment>
<dbReference type="PANTHER" id="PTHR12604">
    <property type="entry name" value="KU AUTOANTIGEN DNA HELICASE"/>
    <property type="match status" value="1"/>
</dbReference>
<sequence>MSPFENEWKIQDEDDEVELYEQNYGTQKDAILFCIEVTPGVLEPRVLETGEQGPSALETIFQAAADLQKRKIVHGPGDAVGIMLYNTASSFIVQYMARLTQKQSETKGEIVKPHMYLYQHISQVNAPDIQKLLHLLNEADENPDCFPTLFSPTDQPVTMANVFLTCSHVLRDGVPKAATKRIFFFTDNDDPELGDETKTKAARKNVEDLYDLGINIHPFFMVQPGQPFDVHKFYFNVLSNPNEEVTDTVLNVHTTMQKLLDNMRMNEAIKRTLLNIPMQFGEGLTIGVKAYGLVTEQRKGSYRYFSNMGKSMEEAFPKTVYVDEEQEQEVPKESIVFGYQFGTGAPEATEEEGDAMQVDAPVVKDKVFYTPEEMKAFRSFGIQPSIKILGFKDIDTIPFDANVKHSIFIHPNEAAVTGSNRTFKALLDSMLKKRKYALTRCLFRKNSSLIFCAMIPQAEVLDDNVVDEPAGFHLIPLPFADDIRQPTIERSAHCSPELRKAAVSVIERMKYRPGYIPYQYRNPALELHYGFLQAEAFGEEYNPEEDFNDTTAPRFQAIHKRAGEQMGAWHEALNEDPEAAEMAVEPKAGTKRKTGAVDELVVRAHFDDGILNKLTVEQLKTYLKAHSQPYSGRKNDLIERVHDCSIIPYAAMSLWVDKYRPRTLDDLNYHADLSKRLRSLTGSGDFPHMLFYGPSGAGKKTRIGCTLRELFGPGVEKLKLDQRVFLTPSKRKLDLNVVQSNYHIEITPSDVGMYDRVVISEILKEIAQTQQVDLNAKQRFKVVIINEADSLSRDAQAALRRTMERYMGNLRIIMCANGTSKLIAPIKSRCLLVRVAAPSEPEMELALRAVAKRERFDIPDEAATKIIQDSKGNLRRAILVLEAMKMQSPDLNATSQITKPDWETYCYKVADLILQEQSPQRVMDIRAKLYELLSHCIPPTVIIKTIAERLLEVVDDAIKPDIIHWAAVYELRMRQGSKKIYHLEAWVIKVMSIYKHFFYGMDMEDFD</sequence>
<evidence type="ECO:0000256" key="3">
    <source>
        <dbReference type="ARBA" id="ARBA00005240"/>
    </source>
</evidence>
<dbReference type="InterPro" id="IPR047087">
    <property type="entry name" value="KU70_core_dom"/>
</dbReference>
<dbReference type="FunFam" id="1.20.272.10:FF:000002">
    <property type="entry name" value="Replication factor C subunit 3"/>
    <property type="match status" value="1"/>
</dbReference>